<dbReference type="InterPro" id="IPR036291">
    <property type="entry name" value="NAD(P)-bd_dom_sf"/>
</dbReference>
<proteinExistence type="predicted"/>
<dbReference type="InterPro" id="IPR008030">
    <property type="entry name" value="NmrA-like"/>
</dbReference>
<dbReference type="PANTHER" id="PTHR47706">
    <property type="entry name" value="NMRA-LIKE FAMILY PROTEIN"/>
    <property type="match status" value="1"/>
</dbReference>
<evidence type="ECO:0000259" key="3">
    <source>
        <dbReference type="Pfam" id="PF05368"/>
    </source>
</evidence>
<dbReference type="PANTHER" id="PTHR47706:SF10">
    <property type="entry name" value="NMRA-LIKE DOMAIN-CONTAINING PROTEIN"/>
    <property type="match status" value="1"/>
</dbReference>
<dbReference type="SUPFAM" id="SSF51735">
    <property type="entry name" value="NAD(P)-binding Rossmann-fold domains"/>
    <property type="match status" value="1"/>
</dbReference>
<dbReference type="EMBL" id="ONZP01000808">
    <property type="protein sequence ID" value="SPJ91015.1"/>
    <property type="molecule type" value="Genomic_DNA"/>
</dbReference>
<organism evidence="4 5">
    <name type="scientific">Fusarium torulosum</name>
    <dbReference type="NCBI Taxonomy" id="33205"/>
    <lineage>
        <taxon>Eukaryota</taxon>
        <taxon>Fungi</taxon>
        <taxon>Dikarya</taxon>
        <taxon>Ascomycota</taxon>
        <taxon>Pezizomycotina</taxon>
        <taxon>Sordariomycetes</taxon>
        <taxon>Hypocreomycetidae</taxon>
        <taxon>Hypocreales</taxon>
        <taxon>Nectriaceae</taxon>
        <taxon>Fusarium</taxon>
    </lineage>
</organism>
<sequence length="300" mass="31903">MSGIKNITVIGASGNVGVPLVKALQTAGFQVTALVRESSSSTFPAGVSVKRVNYESVGSLKTALQGQDAVVSTASAALLSRQPLIIDAAIAAGVKRFIPSEYGINTRTVEHAGLKAMLEAKIKTVDYLIEKSKETPSFSWTGLSTGLFFDWGLLHTFIGFNKSAKSARIVDSGSEPFSTSNLPFIGKAVAAILANPEKTANKYITIASFTTTQNEILKFIEEESGEKWSRQSVTSAELNKAGHEKLSQGDYMALADFLLASNFEDGGNHAVNPEDTGNDLLGIGVEDPKVTVKAWLDGKL</sequence>
<keyword evidence="1" id="KW-0521">NADP</keyword>
<dbReference type="Pfam" id="PF05368">
    <property type="entry name" value="NmrA"/>
    <property type="match status" value="1"/>
</dbReference>
<protein>
    <submittedName>
        <fullName evidence="4">Related to 2`-hydroxyisoflavone reductase</fullName>
    </submittedName>
</protein>
<dbReference type="Proteomes" id="UP001187734">
    <property type="component" value="Unassembled WGS sequence"/>
</dbReference>
<keyword evidence="2" id="KW-0560">Oxidoreductase</keyword>
<feature type="domain" description="NmrA-like" evidence="3">
    <location>
        <begin position="5"/>
        <end position="238"/>
    </location>
</feature>
<dbReference type="Gene3D" id="3.40.50.720">
    <property type="entry name" value="NAD(P)-binding Rossmann-like Domain"/>
    <property type="match status" value="1"/>
</dbReference>
<dbReference type="InterPro" id="IPR045312">
    <property type="entry name" value="PCBER-like"/>
</dbReference>
<name>A0AAE8MLP4_9HYPO</name>
<dbReference type="Gene3D" id="3.90.25.10">
    <property type="entry name" value="UDP-galactose 4-epimerase, domain 1"/>
    <property type="match status" value="1"/>
</dbReference>
<dbReference type="AlphaFoldDB" id="A0AAE8MLP4"/>
<gene>
    <name evidence="4" type="ORF">FTOL_13417</name>
</gene>
<evidence type="ECO:0000256" key="1">
    <source>
        <dbReference type="ARBA" id="ARBA00022857"/>
    </source>
</evidence>
<evidence type="ECO:0000256" key="2">
    <source>
        <dbReference type="ARBA" id="ARBA00023002"/>
    </source>
</evidence>
<evidence type="ECO:0000313" key="4">
    <source>
        <dbReference type="EMBL" id="SPJ91015.1"/>
    </source>
</evidence>
<comment type="caution">
    <text evidence="4">The sequence shown here is derived from an EMBL/GenBank/DDBJ whole genome shotgun (WGS) entry which is preliminary data.</text>
</comment>
<dbReference type="CDD" id="cd05259">
    <property type="entry name" value="PCBER_SDR_a"/>
    <property type="match status" value="1"/>
</dbReference>
<dbReference type="InterPro" id="IPR051609">
    <property type="entry name" value="NmrA/Isoflavone_reductase-like"/>
</dbReference>
<dbReference type="GO" id="GO:0016491">
    <property type="term" value="F:oxidoreductase activity"/>
    <property type="evidence" value="ECO:0007669"/>
    <property type="project" value="UniProtKB-KW"/>
</dbReference>
<reference evidence="4" key="1">
    <citation type="submission" date="2018-03" db="EMBL/GenBank/DDBJ databases">
        <authorList>
            <person name="Guldener U."/>
        </authorList>
    </citation>
    <scope>NUCLEOTIDE SEQUENCE</scope>
</reference>
<evidence type="ECO:0000313" key="5">
    <source>
        <dbReference type="Proteomes" id="UP001187734"/>
    </source>
</evidence>
<accession>A0AAE8MLP4</accession>
<keyword evidence="5" id="KW-1185">Reference proteome</keyword>